<dbReference type="InterPro" id="IPR029045">
    <property type="entry name" value="ClpP/crotonase-like_dom_sf"/>
</dbReference>
<evidence type="ECO:0000259" key="9">
    <source>
        <dbReference type="Pfam" id="PF25145"/>
    </source>
</evidence>
<dbReference type="Pfam" id="PF24961">
    <property type="entry name" value="NfeD_membrane"/>
    <property type="match status" value="1"/>
</dbReference>
<dbReference type="GO" id="GO:0006508">
    <property type="term" value="P:proteolysis"/>
    <property type="evidence" value="ECO:0007669"/>
    <property type="project" value="UniProtKB-KW"/>
</dbReference>
<keyword evidence="10" id="KW-0645">Protease</keyword>
<evidence type="ECO:0000313" key="11">
    <source>
        <dbReference type="Proteomes" id="UP000553343"/>
    </source>
</evidence>
<reference evidence="10 11" key="1">
    <citation type="submission" date="2020-06" db="EMBL/GenBank/DDBJ databases">
        <title>High-quality draft genome of sulfate reducer Desulfobacter latus type strain AcrS2 isolated from marine sediment.</title>
        <authorList>
            <person name="Hoppe M."/>
            <person name="Larsen C.K."/>
            <person name="Marshall I.P.G."/>
            <person name="Schramm A."/>
            <person name="Marietou A.G."/>
        </authorList>
    </citation>
    <scope>NUCLEOTIDE SEQUENCE [LARGE SCALE GENOMIC DNA]</scope>
    <source>
        <strain evidence="10 11">AcRS2</strain>
    </source>
</reference>
<evidence type="ECO:0000313" key="10">
    <source>
        <dbReference type="EMBL" id="NWH06527.1"/>
    </source>
</evidence>
<keyword evidence="3 5" id="KW-1133">Transmembrane helix</keyword>
<evidence type="ECO:0000256" key="5">
    <source>
        <dbReference type="SAM" id="Phobius"/>
    </source>
</evidence>
<proteinExistence type="predicted"/>
<dbReference type="InterPro" id="IPR056739">
    <property type="entry name" value="NfeD_membrane"/>
</dbReference>
<evidence type="ECO:0000259" key="8">
    <source>
        <dbReference type="Pfam" id="PF24961"/>
    </source>
</evidence>
<dbReference type="CDD" id="cd07021">
    <property type="entry name" value="Clp_protease_NfeD_like"/>
    <property type="match status" value="1"/>
</dbReference>
<dbReference type="PANTHER" id="PTHR33507">
    <property type="entry name" value="INNER MEMBRANE PROTEIN YBBJ"/>
    <property type="match status" value="1"/>
</dbReference>
<feature type="domain" description="NfeD integral membrane" evidence="8">
    <location>
        <begin position="279"/>
        <end position="398"/>
    </location>
</feature>
<evidence type="ECO:0000259" key="7">
    <source>
        <dbReference type="Pfam" id="PF01957"/>
    </source>
</evidence>
<evidence type="ECO:0000256" key="1">
    <source>
        <dbReference type="ARBA" id="ARBA00004141"/>
    </source>
</evidence>
<dbReference type="InterPro" id="IPR012340">
    <property type="entry name" value="NA-bd_OB-fold"/>
</dbReference>
<dbReference type="InterPro" id="IPR052165">
    <property type="entry name" value="Membrane_assoc_protease"/>
</dbReference>
<feature type="transmembrane region" description="Helical" evidence="5">
    <location>
        <begin position="273"/>
        <end position="291"/>
    </location>
</feature>
<feature type="transmembrane region" description="Helical" evidence="5">
    <location>
        <begin position="324"/>
        <end position="342"/>
    </location>
</feature>
<dbReference type="PANTHER" id="PTHR33507:SF3">
    <property type="entry name" value="INNER MEMBRANE PROTEIN YBBJ"/>
    <property type="match status" value="1"/>
</dbReference>
<dbReference type="EMBL" id="JACADJ010000082">
    <property type="protein sequence ID" value="NWH06527.1"/>
    <property type="molecule type" value="Genomic_DNA"/>
</dbReference>
<evidence type="ECO:0000256" key="3">
    <source>
        <dbReference type="ARBA" id="ARBA00022989"/>
    </source>
</evidence>
<feature type="transmembrane region" description="Helical" evidence="5">
    <location>
        <begin position="298"/>
        <end position="318"/>
    </location>
</feature>
<organism evidence="10 11">
    <name type="scientific">Desulfobacter latus</name>
    <dbReference type="NCBI Taxonomy" id="2292"/>
    <lineage>
        <taxon>Bacteria</taxon>
        <taxon>Pseudomonadati</taxon>
        <taxon>Thermodesulfobacteriota</taxon>
        <taxon>Desulfobacteria</taxon>
        <taxon>Desulfobacterales</taxon>
        <taxon>Desulfobacteraceae</taxon>
        <taxon>Desulfobacter</taxon>
    </lineage>
</organism>
<comment type="caution">
    <text evidence="10">The sequence shown here is derived from an EMBL/GenBank/DDBJ whole genome shotgun (WGS) entry which is preliminary data.</text>
</comment>
<dbReference type="Proteomes" id="UP000553343">
    <property type="component" value="Unassembled WGS sequence"/>
</dbReference>
<dbReference type="SUPFAM" id="SSF52096">
    <property type="entry name" value="ClpP/crotonase"/>
    <property type="match status" value="1"/>
</dbReference>
<dbReference type="Pfam" id="PF25145">
    <property type="entry name" value="NfeD1b_N"/>
    <property type="match status" value="1"/>
</dbReference>
<evidence type="ECO:0000256" key="4">
    <source>
        <dbReference type="ARBA" id="ARBA00023136"/>
    </source>
</evidence>
<dbReference type="GO" id="GO:0008233">
    <property type="term" value="F:peptidase activity"/>
    <property type="evidence" value="ECO:0007669"/>
    <property type="project" value="UniProtKB-KW"/>
</dbReference>
<name>A0A850TE11_9BACT</name>
<dbReference type="InterPro" id="IPR056738">
    <property type="entry name" value="NfeD1b_N"/>
</dbReference>
<comment type="subcellular location">
    <subcellularLocation>
        <location evidence="1">Membrane</location>
        <topology evidence="1">Multi-pass membrane protein</topology>
    </subcellularLocation>
</comment>
<dbReference type="InterPro" id="IPR002810">
    <property type="entry name" value="NfeD-like_C"/>
</dbReference>
<dbReference type="Gene3D" id="2.40.50.140">
    <property type="entry name" value="Nucleic acid-binding proteins"/>
    <property type="match status" value="1"/>
</dbReference>
<gene>
    <name evidence="10" type="ORF">HXW94_16310</name>
</gene>
<sequence>MMPFKMRSAMLPKAKLSQVWATVLFFVFILSAAAKAAGPVVHIIPVSGTVEPGMAAYLKRVVSSLEKDDTAILVFSLDTFGGRVDAAFDIVETISTVPKEKTIAYVEKRAISAGALIALSAGTLIMKENTLIGDCAPIIQTSEGQKEAGEKTQTVLRAQFRTLAKRNNYSEVLAESMVSKSMEVYKITWEDRSEYMDKTTWQELSEEEKAKVIRKSTVVSEGELLTMDDKEAADLGFSRQSVATLDQALDVLGYGAAQKIEVSENWSETFVRWLQPFLPILMILGIGAVYTEIKAPGFGIPGIVGIICLGLVFFNQYLVGLADYTEILVFIIGFLLMGLEMFVLPGFGIAGISAIIVLAAGLVLSFQNFVLPDPNLPWQGALMIKNLGLVMGSALGALLVSMSVVRFALPKLSKVIKGPYLDATLQDSRVESTEALGISAGDEGVSLTTLRPSGKVRIRDRKVDAVTQGDFIDPATQVRVIRVTAGHVIVETIMEKRET</sequence>
<keyword evidence="2 5" id="KW-0812">Transmembrane</keyword>
<keyword evidence="11" id="KW-1185">Reference proteome</keyword>
<keyword evidence="10" id="KW-0378">Hydrolase</keyword>
<evidence type="ECO:0000256" key="6">
    <source>
        <dbReference type="SAM" id="SignalP"/>
    </source>
</evidence>
<protein>
    <submittedName>
        <fullName evidence="10">Serine protease</fullName>
    </submittedName>
</protein>
<feature type="domain" description="NfeD-like C-terminal" evidence="7">
    <location>
        <begin position="441"/>
        <end position="491"/>
    </location>
</feature>
<feature type="signal peptide" evidence="6">
    <location>
        <begin position="1"/>
        <end position="36"/>
    </location>
</feature>
<dbReference type="GO" id="GO:0005886">
    <property type="term" value="C:plasma membrane"/>
    <property type="evidence" value="ECO:0007669"/>
    <property type="project" value="TreeGrafter"/>
</dbReference>
<dbReference type="Pfam" id="PF01957">
    <property type="entry name" value="NfeD"/>
    <property type="match status" value="1"/>
</dbReference>
<dbReference type="AlphaFoldDB" id="A0A850TE11"/>
<feature type="domain" description="NfeD1b N-terminal" evidence="9">
    <location>
        <begin position="41"/>
        <end position="188"/>
    </location>
</feature>
<feature type="chain" id="PRO_5032541277" evidence="6">
    <location>
        <begin position="37"/>
        <end position="499"/>
    </location>
</feature>
<feature type="transmembrane region" description="Helical" evidence="5">
    <location>
        <begin position="349"/>
        <end position="367"/>
    </location>
</feature>
<evidence type="ECO:0000256" key="2">
    <source>
        <dbReference type="ARBA" id="ARBA00022692"/>
    </source>
</evidence>
<keyword evidence="6" id="KW-0732">Signal</keyword>
<accession>A0A850TE11</accession>
<dbReference type="Gene3D" id="3.90.226.10">
    <property type="entry name" value="2-enoyl-CoA Hydratase, Chain A, domain 1"/>
    <property type="match status" value="1"/>
</dbReference>
<keyword evidence="4 5" id="KW-0472">Membrane</keyword>
<feature type="transmembrane region" description="Helical" evidence="5">
    <location>
        <begin position="387"/>
        <end position="409"/>
    </location>
</feature>